<dbReference type="OrthoDB" id="10651177at2759"/>
<evidence type="ECO:0000313" key="1">
    <source>
        <dbReference type="EMBL" id="KKP03682.1"/>
    </source>
</evidence>
<accession>A0A0F9ZU03</accession>
<proteinExistence type="predicted"/>
<reference evidence="2" key="1">
    <citation type="journal article" date="2015" name="Genome Announc.">
        <title>Draft whole-genome sequence of the biocontrol agent Trichoderma harzianum T6776.</title>
        <authorList>
            <person name="Baroncelli R."/>
            <person name="Piaggeschi G."/>
            <person name="Fiorini L."/>
            <person name="Bertolini E."/>
            <person name="Zapparata A."/>
            <person name="Pe M.E."/>
            <person name="Sarrocco S."/>
            <person name="Vannacci G."/>
        </authorList>
    </citation>
    <scope>NUCLEOTIDE SEQUENCE [LARGE SCALE GENOMIC DNA]</scope>
    <source>
        <strain evidence="2">T6776</strain>
    </source>
</reference>
<dbReference type="AlphaFoldDB" id="A0A0F9ZU03"/>
<sequence>MRSLLVQVPGWPGIHARIHTVQALATWQLRHLRRLDAALKPQTARIQDPTVGHAYTLVPTVSAPGIHHTVQQRAQCRAVQVHAAPAGFAIEPAAAPAWMAEDCASIHGSLMSQHSSAPHRQLEPLIHSVPESAPPAWMLCAGGTSKLRV</sequence>
<protein>
    <submittedName>
        <fullName evidence="1">Uncharacterized protein</fullName>
    </submittedName>
</protein>
<dbReference type="EMBL" id="JOKZ01000101">
    <property type="protein sequence ID" value="KKP03682.1"/>
    <property type="molecule type" value="Genomic_DNA"/>
</dbReference>
<name>A0A0F9ZU03_TRIHA</name>
<evidence type="ECO:0000313" key="2">
    <source>
        <dbReference type="Proteomes" id="UP000034112"/>
    </source>
</evidence>
<dbReference type="Proteomes" id="UP000034112">
    <property type="component" value="Unassembled WGS sequence"/>
</dbReference>
<comment type="caution">
    <text evidence="1">The sequence shown here is derived from an EMBL/GenBank/DDBJ whole genome shotgun (WGS) entry which is preliminary data.</text>
</comment>
<gene>
    <name evidence="1" type="ORF">THAR02_04198</name>
</gene>
<organism evidence="1 2">
    <name type="scientific">Trichoderma harzianum</name>
    <name type="common">Hypocrea lixii</name>
    <dbReference type="NCBI Taxonomy" id="5544"/>
    <lineage>
        <taxon>Eukaryota</taxon>
        <taxon>Fungi</taxon>
        <taxon>Dikarya</taxon>
        <taxon>Ascomycota</taxon>
        <taxon>Pezizomycotina</taxon>
        <taxon>Sordariomycetes</taxon>
        <taxon>Hypocreomycetidae</taxon>
        <taxon>Hypocreales</taxon>
        <taxon>Hypocreaceae</taxon>
        <taxon>Trichoderma</taxon>
    </lineage>
</organism>